<sequence>MYGEQIIGQSGVPKNVKVADILSNSRWSLPAAANQDLQEIGECIRAIRPLNRRDVGRGDGSLSRYASRTRSPTGTEIGPALGVPLPGLKNSSARQDQNKANGRQGTLGRFSAFSLPTRDPVHPLKRIGSLVSVGGHLTPSSIYNVTLGFGRVNPFCLIDELKLGSE</sequence>
<name>A0AAN9JIS7_CANGL</name>
<feature type="region of interest" description="Disordered" evidence="1">
    <location>
        <begin position="57"/>
        <end position="107"/>
    </location>
</feature>
<dbReference type="EMBL" id="JAYMYQ010000023">
    <property type="protein sequence ID" value="KAK7298876.1"/>
    <property type="molecule type" value="Genomic_DNA"/>
</dbReference>
<dbReference type="EMBL" id="JAYMYQ010000023">
    <property type="protein sequence ID" value="KAK7298989.1"/>
    <property type="molecule type" value="Genomic_DNA"/>
</dbReference>
<reference evidence="2 4" key="1">
    <citation type="submission" date="2024-01" db="EMBL/GenBank/DDBJ databases">
        <title>The genomes of 5 underutilized Papilionoideae crops provide insights into root nodulation and disease resistanc.</title>
        <authorList>
            <person name="Jiang F."/>
        </authorList>
    </citation>
    <scope>NUCLEOTIDE SEQUENCE [LARGE SCALE GENOMIC DNA]</scope>
    <source>
        <strain evidence="2">LVBAO_FW01</strain>
        <tissue evidence="2">Leaves</tissue>
    </source>
</reference>
<proteinExistence type="predicted"/>
<protein>
    <submittedName>
        <fullName evidence="2">Uncharacterized protein</fullName>
    </submittedName>
</protein>
<evidence type="ECO:0000313" key="4">
    <source>
        <dbReference type="Proteomes" id="UP001367508"/>
    </source>
</evidence>
<dbReference type="Proteomes" id="UP001367508">
    <property type="component" value="Unassembled WGS sequence"/>
</dbReference>
<comment type="caution">
    <text evidence="2">The sequence shown here is derived from an EMBL/GenBank/DDBJ whole genome shotgun (WGS) entry which is preliminary data.</text>
</comment>
<gene>
    <name evidence="2" type="ORF">VNO77_46195</name>
    <name evidence="3" type="ORF">VNO77_46313</name>
</gene>
<feature type="compositionally biased region" description="Polar residues" evidence="1">
    <location>
        <begin position="89"/>
        <end position="104"/>
    </location>
</feature>
<evidence type="ECO:0000313" key="2">
    <source>
        <dbReference type="EMBL" id="KAK7298876.1"/>
    </source>
</evidence>
<organism evidence="2 4">
    <name type="scientific">Canavalia gladiata</name>
    <name type="common">Sword bean</name>
    <name type="synonym">Dolichos gladiatus</name>
    <dbReference type="NCBI Taxonomy" id="3824"/>
    <lineage>
        <taxon>Eukaryota</taxon>
        <taxon>Viridiplantae</taxon>
        <taxon>Streptophyta</taxon>
        <taxon>Embryophyta</taxon>
        <taxon>Tracheophyta</taxon>
        <taxon>Spermatophyta</taxon>
        <taxon>Magnoliopsida</taxon>
        <taxon>eudicotyledons</taxon>
        <taxon>Gunneridae</taxon>
        <taxon>Pentapetalae</taxon>
        <taxon>rosids</taxon>
        <taxon>fabids</taxon>
        <taxon>Fabales</taxon>
        <taxon>Fabaceae</taxon>
        <taxon>Papilionoideae</taxon>
        <taxon>50 kb inversion clade</taxon>
        <taxon>NPAAA clade</taxon>
        <taxon>indigoferoid/millettioid clade</taxon>
        <taxon>Phaseoleae</taxon>
        <taxon>Canavalia</taxon>
    </lineage>
</organism>
<accession>A0AAN9JIS7</accession>
<keyword evidence="4" id="KW-1185">Reference proteome</keyword>
<dbReference type="AlphaFoldDB" id="A0AAN9JIS7"/>
<evidence type="ECO:0000256" key="1">
    <source>
        <dbReference type="SAM" id="MobiDB-lite"/>
    </source>
</evidence>
<evidence type="ECO:0000313" key="3">
    <source>
        <dbReference type="EMBL" id="KAK7298989.1"/>
    </source>
</evidence>
<feature type="compositionally biased region" description="Polar residues" evidence="1">
    <location>
        <begin position="64"/>
        <end position="74"/>
    </location>
</feature>